<accession>A0A2P2QFR4</accession>
<evidence type="ECO:0000313" key="1">
    <source>
        <dbReference type="EMBL" id="MBX65829.1"/>
    </source>
</evidence>
<reference evidence="1" key="1">
    <citation type="submission" date="2018-02" db="EMBL/GenBank/DDBJ databases">
        <title>Rhizophora mucronata_Transcriptome.</title>
        <authorList>
            <person name="Meera S.P."/>
            <person name="Sreeshan A."/>
            <person name="Augustine A."/>
        </authorList>
    </citation>
    <scope>NUCLEOTIDE SEQUENCE</scope>
    <source>
        <tissue evidence="1">Leaf</tissue>
    </source>
</reference>
<sequence length="12" mass="1338">MWLMAASKETIG</sequence>
<name>A0A2P2QFR4_RHIMU</name>
<protein>
    <submittedName>
        <fullName evidence="1">Uncharacterized protein</fullName>
    </submittedName>
</protein>
<organism evidence="1">
    <name type="scientific">Rhizophora mucronata</name>
    <name type="common">Asiatic mangrove</name>
    <dbReference type="NCBI Taxonomy" id="61149"/>
    <lineage>
        <taxon>Eukaryota</taxon>
        <taxon>Viridiplantae</taxon>
        <taxon>Streptophyta</taxon>
        <taxon>Embryophyta</taxon>
        <taxon>Tracheophyta</taxon>
        <taxon>Spermatophyta</taxon>
        <taxon>Magnoliopsida</taxon>
        <taxon>eudicotyledons</taxon>
        <taxon>Gunneridae</taxon>
        <taxon>Pentapetalae</taxon>
        <taxon>rosids</taxon>
        <taxon>fabids</taxon>
        <taxon>Malpighiales</taxon>
        <taxon>Rhizophoraceae</taxon>
        <taxon>Rhizophora</taxon>
    </lineage>
</organism>
<proteinExistence type="predicted"/>
<dbReference type="EMBL" id="GGEC01085345">
    <property type="protein sequence ID" value="MBX65829.1"/>
    <property type="molecule type" value="Transcribed_RNA"/>
</dbReference>